<dbReference type="EMBL" id="GBRH01187886">
    <property type="protein sequence ID" value="JAE10010.1"/>
    <property type="molecule type" value="Transcribed_RNA"/>
</dbReference>
<sequence>MSPTAVNISDSPNTRNCGAIQKMERSRPPWTLSERLRASTSAAATMENVTAKRPTPMRWSGVIPVATPVRRRTAGTKAAS</sequence>
<reference evidence="1" key="2">
    <citation type="journal article" date="2015" name="Data Brief">
        <title>Shoot transcriptome of the giant reed, Arundo donax.</title>
        <authorList>
            <person name="Barrero R.A."/>
            <person name="Guerrero F.D."/>
            <person name="Moolhuijzen P."/>
            <person name="Goolsby J.A."/>
            <person name="Tidwell J."/>
            <person name="Bellgard S.E."/>
            <person name="Bellgard M.I."/>
        </authorList>
    </citation>
    <scope>NUCLEOTIDE SEQUENCE</scope>
    <source>
        <tissue evidence="1">Shoot tissue taken approximately 20 cm above the soil surface</tissue>
    </source>
</reference>
<protein>
    <submittedName>
        <fullName evidence="1">Uncharacterized protein</fullName>
    </submittedName>
</protein>
<organism evidence="1">
    <name type="scientific">Arundo donax</name>
    <name type="common">Giant reed</name>
    <name type="synonym">Donax arundinaceus</name>
    <dbReference type="NCBI Taxonomy" id="35708"/>
    <lineage>
        <taxon>Eukaryota</taxon>
        <taxon>Viridiplantae</taxon>
        <taxon>Streptophyta</taxon>
        <taxon>Embryophyta</taxon>
        <taxon>Tracheophyta</taxon>
        <taxon>Spermatophyta</taxon>
        <taxon>Magnoliopsida</taxon>
        <taxon>Liliopsida</taxon>
        <taxon>Poales</taxon>
        <taxon>Poaceae</taxon>
        <taxon>PACMAD clade</taxon>
        <taxon>Arundinoideae</taxon>
        <taxon>Arundineae</taxon>
        <taxon>Arundo</taxon>
    </lineage>
</organism>
<evidence type="ECO:0000313" key="1">
    <source>
        <dbReference type="EMBL" id="JAE10010.1"/>
    </source>
</evidence>
<name>A0A0A9FAD9_ARUDO</name>
<accession>A0A0A9FAD9</accession>
<dbReference type="AlphaFoldDB" id="A0A0A9FAD9"/>
<reference evidence="1" key="1">
    <citation type="submission" date="2014-09" db="EMBL/GenBank/DDBJ databases">
        <authorList>
            <person name="Magalhaes I.L.F."/>
            <person name="Oliveira U."/>
            <person name="Santos F.R."/>
            <person name="Vidigal T.H.D.A."/>
            <person name="Brescovit A.D."/>
            <person name="Santos A.J."/>
        </authorList>
    </citation>
    <scope>NUCLEOTIDE SEQUENCE</scope>
    <source>
        <tissue evidence="1">Shoot tissue taken approximately 20 cm above the soil surface</tissue>
    </source>
</reference>
<proteinExistence type="predicted"/>